<proteinExistence type="predicted"/>
<dbReference type="Proteomes" id="UP001482513">
    <property type="component" value="Unassembled WGS sequence"/>
</dbReference>
<comment type="caution">
    <text evidence="1">The sequence shown here is derived from an EMBL/GenBank/DDBJ whole genome shotgun (WGS) entry which is preliminary data.</text>
</comment>
<dbReference type="RefSeq" id="WP_190519782.1">
    <property type="nucleotide sequence ID" value="NZ_JAMPKX010000008.1"/>
</dbReference>
<dbReference type="GO" id="GO:0016740">
    <property type="term" value="F:transferase activity"/>
    <property type="evidence" value="ECO:0007669"/>
    <property type="project" value="UniProtKB-KW"/>
</dbReference>
<reference evidence="1 2" key="1">
    <citation type="submission" date="2022-04" db="EMBL/GenBank/DDBJ databases">
        <title>Positive selection, recombination, and allopatry shape intraspecific diversity of widespread and dominant cyanobacteria.</title>
        <authorList>
            <person name="Wei J."/>
            <person name="Shu W."/>
            <person name="Hu C."/>
        </authorList>
    </citation>
    <scope>NUCLEOTIDE SEQUENCE [LARGE SCALE GENOMIC DNA]</scope>
    <source>
        <strain evidence="1 2">DQ-A4</strain>
    </source>
</reference>
<gene>
    <name evidence="1" type="ORF">NC992_17835</name>
</gene>
<accession>A0ABV0K7J4</accession>
<keyword evidence="1" id="KW-0808">Transferase</keyword>
<dbReference type="EMBL" id="JAMPKX010000008">
    <property type="protein sequence ID" value="MEP0948748.1"/>
    <property type="molecule type" value="Genomic_DNA"/>
</dbReference>
<evidence type="ECO:0000313" key="1">
    <source>
        <dbReference type="EMBL" id="MEP0948748.1"/>
    </source>
</evidence>
<name>A0ABV0K7J4_9CYAN</name>
<protein>
    <submittedName>
        <fullName evidence="1">Family 2 glycosyl transferase</fullName>
    </submittedName>
</protein>
<sequence>MIWELCVRYANGRETVLDVFQSQAIAQNQVDKLYAEGYPMHFAYFVRPKCAT</sequence>
<organism evidence="1 2">
    <name type="scientific">Leptolyngbya subtilissima DQ-A4</name>
    <dbReference type="NCBI Taxonomy" id="2933933"/>
    <lineage>
        <taxon>Bacteria</taxon>
        <taxon>Bacillati</taxon>
        <taxon>Cyanobacteriota</taxon>
        <taxon>Cyanophyceae</taxon>
        <taxon>Leptolyngbyales</taxon>
        <taxon>Leptolyngbyaceae</taxon>
        <taxon>Leptolyngbya group</taxon>
        <taxon>Leptolyngbya</taxon>
    </lineage>
</organism>
<evidence type="ECO:0000313" key="2">
    <source>
        <dbReference type="Proteomes" id="UP001482513"/>
    </source>
</evidence>
<keyword evidence="2" id="KW-1185">Reference proteome</keyword>